<dbReference type="GeneID" id="31675593"/>
<proteinExistence type="inferred from homology"/>
<protein>
    <submittedName>
        <fullName evidence="6">Putative signal peptide peptidase SppA</fullName>
    </submittedName>
</protein>
<dbReference type="PANTHER" id="PTHR42987:SF4">
    <property type="entry name" value="PROTEASE SOHB-RELATED"/>
    <property type="match status" value="1"/>
</dbReference>
<evidence type="ECO:0000256" key="2">
    <source>
        <dbReference type="ARBA" id="ARBA00022670"/>
    </source>
</evidence>
<dbReference type="NCBIfam" id="TIGR00706">
    <property type="entry name" value="SppA_dom"/>
    <property type="match status" value="1"/>
</dbReference>
<name>A0A1V0N1P9_9ARCH</name>
<evidence type="ECO:0000256" key="4">
    <source>
        <dbReference type="ARBA" id="ARBA00022825"/>
    </source>
</evidence>
<dbReference type="Gene3D" id="3.90.226.10">
    <property type="entry name" value="2-enoyl-CoA Hydratase, Chain A, domain 1"/>
    <property type="match status" value="1"/>
</dbReference>
<evidence type="ECO:0000259" key="5">
    <source>
        <dbReference type="Pfam" id="PF01343"/>
    </source>
</evidence>
<keyword evidence="4" id="KW-0720">Serine protease</keyword>
<evidence type="ECO:0000313" key="6">
    <source>
        <dbReference type="EMBL" id="ARD84014.1"/>
    </source>
</evidence>
<dbReference type="KEGG" id="fai:FAD_0081"/>
<keyword evidence="7" id="KW-1185">Reference proteome</keyword>
<dbReference type="GO" id="GO:0008236">
    <property type="term" value="F:serine-type peptidase activity"/>
    <property type="evidence" value="ECO:0007669"/>
    <property type="project" value="UniProtKB-KW"/>
</dbReference>
<dbReference type="CDD" id="cd07023">
    <property type="entry name" value="S49_Sppa_N_C"/>
    <property type="match status" value="1"/>
</dbReference>
<dbReference type="OrthoDB" id="31107at2157"/>
<keyword evidence="3" id="KW-0378">Hydrolase</keyword>
<dbReference type="STRING" id="74969.FAD_0081"/>
<dbReference type="Gene3D" id="6.20.330.10">
    <property type="match status" value="1"/>
</dbReference>
<dbReference type="InterPro" id="IPR047272">
    <property type="entry name" value="S49_SppA_C"/>
</dbReference>
<dbReference type="PANTHER" id="PTHR42987">
    <property type="entry name" value="PEPTIDASE S49"/>
    <property type="match status" value="1"/>
</dbReference>
<feature type="domain" description="Peptidase S49" evidence="5">
    <location>
        <begin position="61"/>
        <end position="208"/>
    </location>
</feature>
<dbReference type="GO" id="GO:0006508">
    <property type="term" value="P:proteolysis"/>
    <property type="evidence" value="ECO:0007669"/>
    <property type="project" value="UniProtKB-KW"/>
</dbReference>
<keyword evidence="2" id="KW-0645">Protease</keyword>
<dbReference type="RefSeq" id="WP_081141301.1">
    <property type="nucleotide sequence ID" value="NZ_CP015363.1"/>
</dbReference>
<sequence length="239" mass="26493">MYIGVLNFKGTITGSSPGTYMPALRYIERKNKVKALLIVINSGGGDANATEILYNQLMKISSKKPVYALIEGIGASGAYWLACSAEKIFAMRTSLVGSIGVISMSPDFSEFLDTLGIKMRINKVGKYKDINSPFRPMTEEENTIYNNIMKDVYSVFREEVKKRRNLGEDIMEDIATGLVFSAEQAKKNGLIDGIANLETVVDELKAKTGTNSIKNLTPKRPFISRLMSMSFEAIYNVIK</sequence>
<dbReference type="InterPro" id="IPR004635">
    <property type="entry name" value="Pept_S49_SppA"/>
</dbReference>
<reference evidence="6 7" key="1">
    <citation type="submission" date="2011-10" db="EMBL/GenBank/DDBJ databases">
        <title>Metabolic and evolutionary patterns in the extreme acidophile Ferroplasma acidiphilum.</title>
        <authorList>
            <person name="Golyshina O.V."/>
            <person name="Kozyavkin S.A."/>
            <person name="Tatusov R.L."/>
            <person name="Slesarev A.I."/>
            <person name="Golyshin P.N."/>
        </authorList>
    </citation>
    <scope>NUCLEOTIDE SEQUENCE [LARGE SCALE GENOMIC DNA]</scope>
    <source>
        <strain evidence="7">Y</strain>
    </source>
</reference>
<dbReference type="EMBL" id="CP015363">
    <property type="protein sequence ID" value="ARD84014.1"/>
    <property type="molecule type" value="Genomic_DNA"/>
</dbReference>
<dbReference type="Pfam" id="PF01343">
    <property type="entry name" value="Peptidase_S49"/>
    <property type="match status" value="1"/>
</dbReference>
<dbReference type="InterPro" id="IPR002142">
    <property type="entry name" value="Peptidase_S49"/>
</dbReference>
<evidence type="ECO:0000313" key="7">
    <source>
        <dbReference type="Proteomes" id="UP000192050"/>
    </source>
</evidence>
<accession>A0A1V0N1P9</accession>
<evidence type="ECO:0000256" key="1">
    <source>
        <dbReference type="ARBA" id="ARBA00008683"/>
    </source>
</evidence>
<comment type="similarity">
    <text evidence="1">Belongs to the peptidase S49 family.</text>
</comment>
<evidence type="ECO:0000256" key="3">
    <source>
        <dbReference type="ARBA" id="ARBA00022801"/>
    </source>
</evidence>
<organism evidence="6 7">
    <name type="scientific">Ferroplasma acidiphilum</name>
    <dbReference type="NCBI Taxonomy" id="74969"/>
    <lineage>
        <taxon>Archaea</taxon>
        <taxon>Methanobacteriati</taxon>
        <taxon>Thermoplasmatota</taxon>
        <taxon>Thermoplasmata</taxon>
        <taxon>Thermoplasmatales</taxon>
        <taxon>Ferroplasmaceae</taxon>
        <taxon>Ferroplasma</taxon>
    </lineage>
</organism>
<dbReference type="AlphaFoldDB" id="A0A1V0N1P9"/>
<dbReference type="Proteomes" id="UP000192050">
    <property type="component" value="Chromosome"/>
</dbReference>
<gene>
    <name evidence="6" type="ORF">FAD_0081</name>
</gene>
<dbReference type="InterPro" id="IPR029045">
    <property type="entry name" value="ClpP/crotonase-like_dom_sf"/>
</dbReference>
<dbReference type="SUPFAM" id="SSF52096">
    <property type="entry name" value="ClpP/crotonase"/>
    <property type="match status" value="1"/>
</dbReference>